<proteinExistence type="predicted"/>
<protein>
    <submittedName>
        <fullName evidence="2">Uncharacterized protein</fullName>
    </submittedName>
</protein>
<feature type="region of interest" description="Disordered" evidence="1">
    <location>
        <begin position="204"/>
        <end position="223"/>
    </location>
</feature>
<keyword evidence="3" id="KW-1185">Reference proteome</keyword>
<evidence type="ECO:0000313" key="3">
    <source>
        <dbReference type="Proteomes" id="UP001221757"/>
    </source>
</evidence>
<sequence>MVTNRQLINVDLHSITFFASSFMSSAFHPHGSPSWHPPRSALCPPAVTPLAAPPEYSTRAAELDAAQCREEVEPREQDGRAVHKDGCNAHQALRGRALLCRQHVLGGACEMEDERRGARVQRNAGEGGEEGGGTTGIGECDVGELGEGPDAVEQGREVGGVSDGDASEPGIREENEVGVSKEELGQHGGGNSRCLDVYTAKGGEEDVREDRHQVGVRERPGSI</sequence>
<comment type="caution">
    <text evidence="2">The sequence shown here is derived from an EMBL/GenBank/DDBJ whole genome shotgun (WGS) entry which is preliminary data.</text>
</comment>
<dbReference type="AlphaFoldDB" id="A0AAD7CTT7"/>
<dbReference type="Proteomes" id="UP001221757">
    <property type="component" value="Unassembled WGS sequence"/>
</dbReference>
<dbReference type="EMBL" id="JARKIE010000239">
    <property type="protein sequence ID" value="KAJ7662497.1"/>
    <property type="molecule type" value="Genomic_DNA"/>
</dbReference>
<organism evidence="2 3">
    <name type="scientific">Mycena rosella</name>
    <name type="common">Pink bonnet</name>
    <name type="synonym">Agaricus rosellus</name>
    <dbReference type="NCBI Taxonomy" id="1033263"/>
    <lineage>
        <taxon>Eukaryota</taxon>
        <taxon>Fungi</taxon>
        <taxon>Dikarya</taxon>
        <taxon>Basidiomycota</taxon>
        <taxon>Agaricomycotina</taxon>
        <taxon>Agaricomycetes</taxon>
        <taxon>Agaricomycetidae</taxon>
        <taxon>Agaricales</taxon>
        <taxon>Marasmiineae</taxon>
        <taxon>Mycenaceae</taxon>
        <taxon>Mycena</taxon>
    </lineage>
</organism>
<feature type="region of interest" description="Disordered" evidence="1">
    <location>
        <begin position="112"/>
        <end position="196"/>
    </location>
</feature>
<evidence type="ECO:0000256" key="1">
    <source>
        <dbReference type="SAM" id="MobiDB-lite"/>
    </source>
</evidence>
<feature type="compositionally biased region" description="Basic and acidic residues" evidence="1">
    <location>
        <begin position="170"/>
        <end position="185"/>
    </location>
</feature>
<accession>A0AAD7CTT7</accession>
<reference evidence="2" key="1">
    <citation type="submission" date="2023-03" db="EMBL/GenBank/DDBJ databases">
        <title>Massive genome expansion in bonnet fungi (Mycena s.s.) driven by repeated elements and novel gene families across ecological guilds.</title>
        <authorList>
            <consortium name="Lawrence Berkeley National Laboratory"/>
            <person name="Harder C.B."/>
            <person name="Miyauchi S."/>
            <person name="Viragh M."/>
            <person name="Kuo A."/>
            <person name="Thoen E."/>
            <person name="Andreopoulos B."/>
            <person name="Lu D."/>
            <person name="Skrede I."/>
            <person name="Drula E."/>
            <person name="Henrissat B."/>
            <person name="Morin E."/>
            <person name="Kohler A."/>
            <person name="Barry K."/>
            <person name="LaButti K."/>
            <person name="Morin E."/>
            <person name="Salamov A."/>
            <person name="Lipzen A."/>
            <person name="Mereny Z."/>
            <person name="Hegedus B."/>
            <person name="Baldrian P."/>
            <person name="Stursova M."/>
            <person name="Weitz H."/>
            <person name="Taylor A."/>
            <person name="Grigoriev I.V."/>
            <person name="Nagy L.G."/>
            <person name="Martin F."/>
            <person name="Kauserud H."/>
        </authorList>
    </citation>
    <scope>NUCLEOTIDE SEQUENCE</scope>
    <source>
        <strain evidence="2">CBHHK067</strain>
    </source>
</reference>
<evidence type="ECO:0000313" key="2">
    <source>
        <dbReference type="EMBL" id="KAJ7662497.1"/>
    </source>
</evidence>
<gene>
    <name evidence="2" type="ORF">B0H17DRAFT_1144284</name>
</gene>
<name>A0AAD7CTT7_MYCRO</name>